<feature type="compositionally biased region" description="Basic and acidic residues" evidence="4">
    <location>
        <begin position="428"/>
        <end position="438"/>
    </location>
</feature>
<accession>A0A482WH45</accession>
<organism evidence="5 6">
    <name type="scientific">Laodelphax striatellus</name>
    <name type="common">Small brown planthopper</name>
    <name type="synonym">Delphax striatella</name>
    <dbReference type="NCBI Taxonomy" id="195883"/>
    <lineage>
        <taxon>Eukaryota</taxon>
        <taxon>Metazoa</taxon>
        <taxon>Ecdysozoa</taxon>
        <taxon>Arthropoda</taxon>
        <taxon>Hexapoda</taxon>
        <taxon>Insecta</taxon>
        <taxon>Pterygota</taxon>
        <taxon>Neoptera</taxon>
        <taxon>Paraneoptera</taxon>
        <taxon>Hemiptera</taxon>
        <taxon>Auchenorrhyncha</taxon>
        <taxon>Fulgoroidea</taxon>
        <taxon>Delphacidae</taxon>
        <taxon>Criomorphinae</taxon>
        <taxon>Laodelphax</taxon>
    </lineage>
</organism>
<evidence type="ECO:0000256" key="1">
    <source>
        <dbReference type="ARBA" id="ARBA00007796"/>
    </source>
</evidence>
<feature type="coiled-coil region" evidence="3">
    <location>
        <begin position="22"/>
        <end position="56"/>
    </location>
</feature>
<dbReference type="Pfam" id="PF05276">
    <property type="entry name" value="SH3BP5"/>
    <property type="match status" value="1"/>
</dbReference>
<evidence type="ECO:0000313" key="6">
    <source>
        <dbReference type="Proteomes" id="UP000291343"/>
    </source>
</evidence>
<evidence type="ECO:0000313" key="5">
    <source>
        <dbReference type="EMBL" id="RZF32859.1"/>
    </source>
</evidence>
<evidence type="ECO:0008006" key="7">
    <source>
        <dbReference type="Google" id="ProtNLM"/>
    </source>
</evidence>
<dbReference type="GO" id="GO:0004860">
    <property type="term" value="F:protein kinase inhibitor activity"/>
    <property type="evidence" value="ECO:0007669"/>
    <property type="project" value="TreeGrafter"/>
</dbReference>
<feature type="region of interest" description="Disordered" evidence="4">
    <location>
        <begin position="232"/>
        <end position="258"/>
    </location>
</feature>
<sequence>MDSLKVSTADDDEDDDGLDPRIQIELEKLNSATDVINKLEMQLDEANTAFRMLMTESTRRLKASSSRLAASIVRARPYYEALELSKHAQQECQRAAVKFQRANEIHQAAKETVALAEARFLSKQHEWQFDNAWQEMLNHATIKVTEAENQKSESGREHQKRALLFNAAEQKVQLLEQRLKRSISKSRPYFEEKAQLQTRLDNQKSCISQLEAAVQRAKAEYAASLQRLEQISEEIHRRRKDKSGTATPRGPREPGVGAELEPVNLEMPRALPPVMDSYKYDSCRQAACVKDNLSLDFDLDSCDVRSVGSVSRATSSAVSEADDLETDPLEEDLEELKQRVRELAIRDNASRSSESWENELTATIDKLDNALLMRECEMELRESCGVGSMGAASSDTGFFSVGSAGVNSMGAVGGQSNVGDSGQGDVGDVERDDVKTSLDDVNQGSELVEKSDDFVDKQQNDVVKVCDFDKDSDDVVKISGDCVGD</sequence>
<dbReference type="EMBL" id="QKKF02035859">
    <property type="protein sequence ID" value="RZF32859.1"/>
    <property type="molecule type" value="Genomic_DNA"/>
</dbReference>
<gene>
    <name evidence="5" type="ORF">LSTR_LSTR009974</name>
</gene>
<dbReference type="InParanoid" id="A0A482WH45"/>
<evidence type="ECO:0000256" key="3">
    <source>
        <dbReference type="SAM" id="Coils"/>
    </source>
</evidence>
<dbReference type="PANTHER" id="PTHR19423">
    <property type="entry name" value="SH3 DOMAIN-BINDING PROTEIN 5"/>
    <property type="match status" value="1"/>
</dbReference>
<comment type="caution">
    <text evidence="5">The sequence shown here is derived from an EMBL/GenBank/DDBJ whole genome shotgun (WGS) entry which is preliminary data.</text>
</comment>
<dbReference type="AlphaFoldDB" id="A0A482WH45"/>
<dbReference type="FunCoup" id="A0A482WH45">
    <property type="interactions" value="1285"/>
</dbReference>
<name>A0A482WH45_LAOST</name>
<dbReference type="Proteomes" id="UP000291343">
    <property type="component" value="Unassembled WGS sequence"/>
</dbReference>
<evidence type="ECO:0000256" key="2">
    <source>
        <dbReference type="ARBA" id="ARBA00023054"/>
    </source>
</evidence>
<comment type="similarity">
    <text evidence="1">Belongs to the SH3BP5 family.</text>
</comment>
<dbReference type="SMR" id="A0A482WH45"/>
<proteinExistence type="inferred from homology"/>
<reference evidence="5 6" key="1">
    <citation type="journal article" date="2017" name="Gigascience">
        <title>Genome sequence of the small brown planthopper, Laodelphax striatellus.</title>
        <authorList>
            <person name="Zhu J."/>
            <person name="Jiang F."/>
            <person name="Wang X."/>
            <person name="Yang P."/>
            <person name="Bao Y."/>
            <person name="Zhao W."/>
            <person name="Wang W."/>
            <person name="Lu H."/>
            <person name="Wang Q."/>
            <person name="Cui N."/>
            <person name="Li J."/>
            <person name="Chen X."/>
            <person name="Luo L."/>
            <person name="Yu J."/>
            <person name="Kang L."/>
            <person name="Cui F."/>
        </authorList>
    </citation>
    <scope>NUCLEOTIDE SEQUENCE [LARGE SCALE GENOMIC DNA]</scope>
    <source>
        <strain evidence="5">Lst14</strain>
    </source>
</reference>
<dbReference type="InterPro" id="IPR007940">
    <property type="entry name" value="SH3BP5"/>
</dbReference>
<dbReference type="PANTHER" id="PTHR19423:SF1">
    <property type="entry name" value="SH3 DOMAIN-BINDING PROTEIN 5"/>
    <property type="match status" value="1"/>
</dbReference>
<protein>
    <recommendedName>
        <fullName evidence="7">SH3 domain-binding protein 5 homolog</fullName>
    </recommendedName>
</protein>
<dbReference type="OrthoDB" id="446789at2759"/>
<keyword evidence="6" id="KW-1185">Reference proteome</keyword>
<evidence type="ECO:0000256" key="4">
    <source>
        <dbReference type="SAM" id="MobiDB-lite"/>
    </source>
</evidence>
<dbReference type="STRING" id="195883.A0A482WH45"/>
<dbReference type="GO" id="GO:0005737">
    <property type="term" value="C:cytoplasm"/>
    <property type="evidence" value="ECO:0007669"/>
    <property type="project" value="TreeGrafter"/>
</dbReference>
<feature type="region of interest" description="Disordered" evidence="4">
    <location>
        <begin position="415"/>
        <end position="443"/>
    </location>
</feature>
<keyword evidence="2 3" id="KW-0175">Coiled coil</keyword>
<dbReference type="GO" id="GO:0035556">
    <property type="term" value="P:intracellular signal transduction"/>
    <property type="evidence" value="ECO:0007669"/>
    <property type="project" value="InterPro"/>
</dbReference>